<evidence type="ECO:0000313" key="1">
    <source>
        <dbReference type="EMBL" id="GBP83716.1"/>
    </source>
</evidence>
<dbReference type="Proteomes" id="UP000299102">
    <property type="component" value="Unassembled WGS sequence"/>
</dbReference>
<sequence>MQRRTKIDIVTDTANERSTGIPVLPDGSTGIRHRDRDCVRRIRIGNDIGRYITQRNPLFSACERNFRHIQGIHNAQRSGRVTAVLRTRVTNITPIHLSMIEITITRRIARRHNDLKRQTSRVKTMGRWYHEFDYMVMFFTIMTFLKNAYDIQTNGRTDITKLFRVPFLPLRFGTLKTIETMAVGGGRRARRFLPPRSMLILKENCHAVSDLEFDIHAQARTHTHTHTRVRACTHNCSPDVSGLLLAQNLDTSAFITSPNERNRYCSIALLPGAEEFRPRVLHAASSAGRGLLAAVVTSVVTASDPVT</sequence>
<name>A0A4C1Z547_EUMVA</name>
<organism evidence="1 2">
    <name type="scientific">Eumeta variegata</name>
    <name type="common">Bagworm moth</name>
    <name type="synonym">Eumeta japonica</name>
    <dbReference type="NCBI Taxonomy" id="151549"/>
    <lineage>
        <taxon>Eukaryota</taxon>
        <taxon>Metazoa</taxon>
        <taxon>Ecdysozoa</taxon>
        <taxon>Arthropoda</taxon>
        <taxon>Hexapoda</taxon>
        <taxon>Insecta</taxon>
        <taxon>Pterygota</taxon>
        <taxon>Neoptera</taxon>
        <taxon>Endopterygota</taxon>
        <taxon>Lepidoptera</taxon>
        <taxon>Glossata</taxon>
        <taxon>Ditrysia</taxon>
        <taxon>Tineoidea</taxon>
        <taxon>Psychidae</taxon>
        <taxon>Oiketicinae</taxon>
        <taxon>Eumeta</taxon>
    </lineage>
</organism>
<reference evidence="1 2" key="1">
    <citation type="journal article" date="2019" name="Commun. Biol.">
        <title>The bagworm genome reveals a unique fibroin gene that provides high tensile strength.</title>
        <authorList>
            <person name="Kono N."/>
            <person name="Nakamura H."/>
            <person name="Ohtoshi R."/>
            <person name="Tomita M."/>
            <person name="Numata K."/>
            <person name="Arakawa K."/>
        </authorList>
    </citation>
    <scope>NUCLEOTIDE SEQUENCE [LARGE SCALE GENOMIC DNA]</scope>
</reference>
<dbReference type="AlphaFoldDB" id="A0A4C1Z547"/>
<keyword evidence="2" id="KW-1185">Reference proteome</keyword>
<comment type="caution">
    <text evidence="1">The sequence shown here is derived from an EMBL/GenBank/DDBJ whole genome shotgun (WGS) entry which is preliminary data.</text>
</comment>
<gene>
    <name evidence="1" type="ORF">EVAR_61653_1</name>
</gene>
<accession>A0A4C1Z547</accession>
<protein>
    <submittedName>
        <fullName evidence="1">Uncharacterized protein</fullName>
    </submittedName>
</protein>
<dbReference type="EMBL" id="BGZK01001634">
    <property type="protein sequence ID" value="GBP83716.1"/>
    <property type="molecule type" value="Genomic_DNA"/>
</dbReference>
<proteinExistence type="predicted"/>
<evidence type="ECO:0000313" key="2">
    <source>
        <dbReference type="Proteomes" id="UP000299102"/>
    </source>
</evidence>